<name>A0A0P1AIM0_PLAHL</name>
<dbReference type="GeneID" id="36405866"/>
<accession>A0A0P1AIM0</accession>
<proteinExistence type="predicted"/>
<evidence type="ECO:0000313" key="3">
    <source>
        <dbReference type="Proteomes" id="UP000054928"/>
    </source>
</evidence>
<dbReference type="EMBL" id="CCYD01000523">
    <property type="protein sequence ID" value="CEG40625.1"/>
    <property type="molecule type" value="Genomic_DNA"/>
</dbReference>
<evidence type="ECO:0000313" key="2">
    <source>
        <dbReference type="EMBL" id="CEG40625.1"/>
    </source>
</evidence>
<evidence type="ECO:0000256" key="1">
    <source>
        <dbReference type="SAM" id="MobiDB-lite"/>
    </source>
</evidence>
<protein>
    <submittedName>
        <fullName evidence="2">Uncharacterized protein</fullName>
    </submittedName>
</protein>
<sequence length="90" mass="9655">MTSTYALGQAISPSHDETHVGGDSRVLVEDDLGDDFDDDNFGEMGGYRALRGLGEQDNDNDNDDNGDDDDNDEVVVAGRTVIVLHENGPS</sequence>
<dbReference type="AlphaFoldDB" id="A0A0P1AIM0"/>
<reference evidence="3" key="1">
    <citation type="submission" date="2014-09" db="EMBL/GenBank/DDBJ databases">
        <authorList>
            <person name="Sharma Rahul"/>
            <person name="Thines Marco"/>
        </authorList>
    </citation>
    <scope>NUCLEOTIDE SEQUENCE [LARGE SCALE GENOMIC DNA]</scope>
</reference>
<feature type="region of interest" description="Disordered" evidence="1">
    <location>
        <begin position="51"/>
        <end position="73"/>
    </location>
</feature>
<dbReference type="RefSeq" id="XP_024576994.1">
    <property type="nucleotide sequence ID" value="XM_024726304.1"/>
</dbReference>
<feature type="region of interest" description="Disordered" evidence="1">
    <location>
        <begin position="1"/>
        <end position="21"/>
    </location>
</feature>
<organism evidence="2 3">
    <name type="scientific">Plasmopara halstedii</name>
    <name type="common">Downy mildew of sunflower</name>
    <dbReference type="NCBI Taxonomy" id="4781"/>
    <lineage>
        <taxon>Eukaryota</taxon>
        <taxon>Sar</taxon>
        <taxon>Stramenopiles</taxon>
        <taxon>Oomycota</taxon>
        <taxon>Peronosporomycetes</taxon>
        <taxon>Peronosporales</taxon>
        <taxon>Peronosporaceae</taxon>
        <taxon>Plasmopara</taxon>
    </lineage>
</organism>
<feature type="compositionally biased region" description="Acidic residues" evidence="1">
    <location>
        <begin position="56"/>
        <end position="73"/>
    </location>
</feature>
<keyword evidence="3" id="KW-1185">Reference proteome</keyword>
<dbReference type="Proteomes" id="UP000054928">
    <property type="component" value="Unassembled WGS sequence"/>
</dbReference>